<reference evidence="1 2" key="1">
    <citation type="submission" date="2012-11" db="EMBL/GenBank/DDBJ databases">
        <authorList>
            <person name="Huguet-Tapia J.C."/>
            <person name="Durkin A.S."/>
            <person name="Pettis G.S."/>
            <person name="Badger J.H."/>
        </authorList>
    </citation>
    <scope>NUCLEOTIDE SEQUENCE [LARGE SCALE GENOMIC DNA]</scope>
    <source>
        <strain evidence="1 2">91-03</strain>
    </source>
</reference>
<accession>L1KW91</accession>
<dbReference type="RefSeq" id="WP_009319000.1">
    <property type="nucleotide sequence ID" value="NZ_AEJC01000345.1"/>
</dbReference>
<sequence length="74" mass="8170">MTVINEIRMAVRELRHRGGWSRDAWPEPGHVMTPLDTDLDDHHRSPARRAAAAGLTRAGVSLDTSGIAAAQRMR</sequence>
<dbReference type="PATRIC" id="fig|698759.3.peg.4569"/>
<evidence type="ECO:0000313" key="2">
    <source>
        <dbReference type="Proteomes" id="UP000010411"/>
    </source>
</evidence>
<protein>
    <submittedName>
        <fullName evidence="1">Uncharacterized protein</fullName>
    </submittedName>
</protein>
<evidence type="ECO:0000313" key="1">
    <source>
        <dbReference type="EMBL" id="EKX64794.1"/>
    </source>
</evidence>
<dbReference type="OrthoDB" id="9765468at2"/>
<name>L1KW91_9ACTN</name>
<gene>
    <name evidence="1" type="ORF">STRIP9103_00152</name>
</gene>
<dbReference type="Proteomes" id="UP000010411">
    <property type="component" value="Unassembled WGS sequence"/>
</dbReference>
<comment type="caution">
    <text evidence="1">The sequence shown here is derived from an EMBL/GenBank/DDBJ whole genome shotgun (WGS) entry which is preliminary data.</text>
</comment>
<dbReference type="AlphaFoldDB" id="L1KW91"/>
<organism evidence="1 2">
    <name type="scientific">Streptomyces ipomoeae 91-03</name>
    <dbReference type="NCBI Taxonomy" id="698759"/>
    <lineage>
        <taxon>Bacteria</taxon>
        <taxon>Bacillati</taxon>
        <taxon>Actinomycetota</taxon>
        <taxon>Actinomycetes</taxon>
        <taxon>Kitasatosporales</taxon>
        <taxon>Streptomycetaceae</taxon>
        <taxon>Streptomyces</taxon>
    </lineage>
</organism>
<proteinExistence type="predicted"/>
<dbReference type="EMBL" id="AEJC01000345">
    <property type="protein sequence ID" value="EKX64794.1"/>
    <property type="molecule type" value="Genomic_DNA"/>
</dbReference>
<keyword evidence="2" id="KW-1185">Reference proteome</keyword>